<comment type="similarity">
    <text evidence="2">Belongs to the acyl-CoA dehydrogenase family.</text>
</comment>
<dbReference type="Pfam" id="PF00441">
    <property type="entry name" value="Acyl-CoA_dh_1"/>
    <property type="match status" value="1"/>
</dbReference>
<evidence type="ECO:0000259" key="11">
    <source>
        <dbReference type="Pfam" id="PF02770"/>
    </source>
</evidence>
<evidence type="ECO:0000256" key="9">
    <source>
        <dbReference type="ARBA" id="ARBA00069043"/>
    </source>
</evidence>
<dbReference type="Gene3D" id="1.20.140.10">
    <property type="entry name" value="Butyryl-CoA Dehydrogenase, subunit A, domain 3"/>
    <property type="match status" value="1"/>
</dbReference>
<dbReference type="FunFam" id="2.40.110.10:FF:000031">
    <property type="entry name" value="Acyl-CoA dehydrogenase, putative"/>
    <property type="match status" value="1"/>
</dbReference>
<dbReference type="InterPro" id="IPR046373">
    <property type="entry name" value="Acyl-CoA_Oxase/DH_mid-dom_sf"/>
</dbReference>
<feature type="domain" description="Acyl-CoA dehydrogenase/oxidase C-terminal" evidence="10">
    <location>
        <begin position="283"/>
        <end position="449"/>
    </location>
</feature>
<dbReference type="Gene3D" id="1.10.540.10">
    <property type="entry name" value="Acyl-CoA dehydrogenase/oxidase, N-terminal domain"/>
    <property type="match status" value="1"/>
</dbReference>
<feature type="domain" description="Acyl-CoA oxidase/dehydrogenase middle" evidence="11">
    <location>
        <begin position="161"/>
        <end position="267"/>
    </location>
</feature>
<feature type="domain" description="Acetyl-CoA dehydrogenase-like C-terminal" evidence="13">
    <location>
        <begin position="466"/>
        <end position="582"/>
    </location>
</feature>
<evidence type="ECO:0000256" key="4">
    <source>
        <dbReference type="ARBA" id="ARBA00022827"/>
    </source>
</evidence>
<dbReference type="Proteomes" id="UP000198460">
    <property type="component" value="Unassembled WGS sequence"/>
</dbReference>
<dbReference type="Pfam" id="PF02770">
    <property type="entry name" value="Acyl-CoA_dh_M"/>
    <property type="match status" value="1"/>
</dbReference>
<evidence type="ECO:0000256" key="8">
    <source>
        <dbReference type="ARBA" id="ARBA00066694"/>
    </source>
</evidence>
<proteinExistence type="inferred from homology"/>
<feature type="domain" description="Acyl-CoA dehydrogenase/oxidase N-terminal" evidence="12">
    <location>
        <begin position="38"/>
        <end position="156"/>
    </location>
</feature>
<dbReference type="PANTHER" id="PTHR42803">
    <property type="entry name" value="ACYL-COA DEHYDROGENASE"/>
    <property type="match status" value="1"/>
</dbReference>
<dbReference type="PANTHER" id="PTHR42803:SF1">
    <property type="entry name" value="BROAD-SPECIFICITY LINEAR ACYL-COA DEHYDROGENASE FADE5"/>
    <property type="match status" value="1"/>
</dbReference>
<dbReference type="InterPro" id="IPR037069">
    <property type="entry name" value="AcylCoA_DH/ox_N_sf"/>
</dbReference>
<dbReference type="GO" id="GO:0050660">
    <property type="term" value="F:flavin adenine dinucleotide binding"/>
    <property type="evidence" value="ECO:0007669"/>
    <property type="project" value="InterPro"/>
</dbReference>
<dbReference type="RefSeq" id="WP_089342268.1">
    <property type="nucleotide sequence ID" value="NZ_FXAN01000126.1"/>
</dbReference>
<evidence type="ECO:0000256" key="2">
    <source>
        <dbReference type="ARBA" id="ARBA00009347"/>
    </source>
</evidence>
<dbReference type="InterPro" id="IPR052166">
    <property type="entry name" value="Diverse_Acyl-CoA_DH"/>
</dbReference>
<keyword evidence="3" id="KW-0285">Flavoprotein</keyword>
<dbReference type="SUPFAM" id="SSF56645">
    <property type="entry name" value="Acyl-CoA dehydrogenase NM domain-like"/>
    <property type="match status" value="1"/>
</dbReference>
<comment type="cofactor">
    <cofactor evidence="1">
        <name>FAD</name>
        <dbReference type="ChEBI" id="CHEBI:57692"/>
    </cofactor>
</comment>
<dbReference type="GO" id="GO:0016627">
    <property type="term" value="F:oxidoreductase activity, acting on the CH-CH group of donors"/>
    <property type="evidence" value="ECO:0007669"/>
    <property type="project" value="InterPro"/>
</dbReference>
<comment type="catalytic activity">
    <reaction evidence="6">
        <text>3-(methylsulfanyl)propanoyl-CoA + oxidized [electron-transfer flavoprotein] + H(+) = 3-(methylsulfanyl)acryloyl-CoA + reduced [electron-transfer flavoprotein]</text>
        <dbReference type="Rhea" id="RHEA:52612"/>
        <dbReference type="Rhea" id="RHEA-COMP:10685"/>
        <dbReference type="Rhea" id="RHEA-COMP:10686"/>
        <dbReference type="ChEBI" id="CHEBI:15378"/>
        <dbReference type="ChEBI" id="CHEBI:57692"/>
        <dbReference type="ChEBI" id="CHEBI:58307"/>
        <dbReference type="ChEBI" id="CHEBI:82815"/>
        <dbReference type="ChEBI" id="CHEBI:84994"/>
        <dbReference type="EC" id="1.3.99.41"/>
    </reaction>
    <physiologicalReaction direction="left-to-right" evidence="6">
        <dbReference type="Rhea" id="RHEA:52613"/>
    </physiologicalReaction>
</comment>
<name>A0A238HDC1_9BURK</name>
<sequence>MSYTAPVKDMLFVMKELAGIDEVAKLPGYEDAGFDTAAAVLDEAAKFCGEVLAPLNVDGDKNPSSWKDGAVTATPGFKDAFRQFVEGGWQGLQHPTEYDGQGLPKLIATPCIEMLNASNLSFALCPLLTDGAIEALLTAGTDAQKSRYVPKLISGEWTGTMNLTEPQAGSDLALVRSRAEPQGDGSYKVFGTKIFITWGEHDMAANIVHLVLARTPNAPEGVKGISLFIVPKFLVNDDGSLGARNDVHCVSIEHKLGIKASPTAVLQYGDHGGAIGYLVGEENRGLEYMFIMMNAARFGVGMQGIGVADRAYQKAAEFAKERVQSRPVDGSAKQSVTIIHHPDVRRMLATMRALTEGARALAYVAAAHSDIAHRAGDEAVRAKHQAIYEYLVPIVKGWSTEMVNDVASLGIQVHGGMGFIEETGAAQYYRDARILAIYEGTTAIQANDLVGRKTARDGGAVANAIVAEILQTVDALGGHDSPAFAVMKTQLANGARALSAAVDFVVANGKADPNAVFAGSVPYLKLAGIVLCGWQFARALLVAQAKRDDDPKFYDAKIAIAQFYAEHILVQANACEAAITSAKGGQGVLALAEDQF</sequence>
<dbReference type="InterPro" id="IPR009100">
    <property type="entry name" value="AcylCoA_DH/oxidase_NM_dom_sf"/>
</dbReference>
<dbReference type="EC" id="1.3.99.41" evidence="8"/>
<accession>A0A238HDC1</accession>
<dbReference type="InterPro" id="IPR025878">
    <property type="entry name" value="Acyl-CoA_dh-like_C_dom"/>
</dbReference>
<evidence type="ECO:0000313" key="15">
    <source>
        <dbReference type="Proteomes" id="UP000198460"/>
    </source>
</evidence>
<dbReference type="InterPro" id="IPR013786">
    <property type="entry name" value="AcylCoA_DH/ox_N"/>
</dbReference>
<dbReference type="Gene3D" id="2.40.110.10">
    <property type="entry name" value="Butyryl-CoA Dehydrogenase, subunit A, domain 2"/>
    <property type="match status" value="1"/>
</dbReference>
<dbReference type="InterPro" id="IPR036250">
    <property type="entry name" value="AcylCo_DH-like_C"/>
</dbReference>
<protein>
    <recommendedName>
        <fullName evidence="9">3-methylmercaptopropionyl-CoA dehydrogenase</fullName>
        <ecNumber evidence="8">1.3.99.41</ecNumber>
    </recommendedName>
</protein>
<evidence type="ECO:0000256" key="7">
    <source>
        <dbReference type="ARBA" id="ARBA00058683"/>
    </source>
</evidence>
<dbReference type="Pfam" id="PF12806">
    <property type="entry name" value="Acyl-CoA_dh_C"/>
    <property type="match status" value="1"/>
</dbReference>
<comment type="function">
    <text evidence="7">Involved in the assimilation of dimethylsulphoniopropionate (DMSP), an important compound in the fixation of carbon in marine phytoplankton, by mediating the conversion of 3-(methylthio)propanoyl-CoA (MMPA-CoA) to 3-(methylthio)acryloyl-CoA (MTA-CoA).</text>
</comment>
<evidence type="ECO:0000259" key="13">
    <source>
        <dbReference type="Pfam" id="PF12806"/>
    </source>
</evidence>
<evidence type="ECO:0000256" key="6">
    <source>
        <dbReference type="ARBA" id="ARBA00051388"/>
    </source>
</evidence>
<dbReference type="Pfam" id="PF02771">
    <property type="entry name" value="Acyl-CoA_dh_N"/>
    <property type="match status" value="1"/>
</dbReference>
<reference evidence="14 15" key="1">
    <citation type="submission" date="2017-04" db="EMBL/GenBank/DDBJ databases">
        <authorList>
            <person name="Afonso C.L."/>
            <person name="Miller P.J."/>
            <person name="Scott M.A."/>
            <person name="Spackman E."/>
            <person name="Goraichik I."/>
            <person name="Dimitrov K.M."/>
            <person name="Suarez D.L."/>
            <person name="Swayne D.E."/>
        </authorList>
    </citation>
    <scope>NUCLEOTIDE SEQUENCE [LARGE SCALE GENOMIC DNA]</scope>
    <source>
        <strain evidence="14">LMG 28154</strain>
    </source>
</reference>
<dbReference type="EMBL" id="FXAN01000126">
    <property type="protein sequence ID" value="SMG03023.1"/>
    <property type="molecule type" value="Genomic_DNA"/>
</dbReference>
<organism evidence="14 15">
    <name type="scientific">Burkholderia singularis</name>
    <dbReference type="NCBI Taxonomy" id="1503053"/>
    <lineage>
        <taxon>Bacteria</taxon>
        <taxon>Pseudomonadati</taxon>
        <taxon>Pseudomonadota</taxon>
        <taxon>Betaproteobacteria</taxon>
        <taxon>Burkholderiales</taxon>
        <taxon>Burkholderiaceae</taxon>
        <taxon>Burkholderia</taxon>
        <taxon>pseudomallei group</taxon>
    </lineage>
</organism>
<evidence type="ECO:0000259" key="10">
    <source>
        <dbReference type="Pfam" id="PF00441"/>
    </source>
</evidence>
<evidence type="ECO:0000256" key="1">
    <source>
        <dbReference type="ARBA" id="ARBA00001974"/>
    </source>
</evidence>
<keyword evidence="4" id="KW-0274">FAD</keyword>
<dbReference type="InterPro" id="IPR006091">
    <property type="entry name" value="Acyl-CoA_Oxase/DH_mid-dom"/>
</dbReference>
<dbReference type="AlphaFoldDB" id="A0A238HDC1"/>
<evidence type="ECO:0000313" key="14">
    <source>
        <dbReference type="EMBL" id="SMG03023.1"/>
    </source>
</evidence>
<keyword evidence="5" id="KW-0560">Oxidoreductase</keyword>
<evidence type="ECO:0000259" key="12">
    <source>
        <dbReference type="Pfam" id="PF02771"/>
    </source>
</evidence>
<evidence type="ECO:0000256" key="5">
    <source>
        <dbReference type="ARBA" id="ARBA00023002"/>
    </source>
</evidence>
<dbReference type="SUPFAM" id="SSF47203">
    <property type="entry name" value="Acyl-CoA dehydrogenase C-terminal domain-like"/>
    <property type="match status" value="1"/>
</dbReference>
<gene>
    <name evidence="14" type="ORF">BSIN_1115</name>
</gene>
<dbReference type="InterPro" id="IPR009075">
    <property type="entry name" value="AcylCo_DH/oxidase_C"/>
</dbReference>
<evidence type="ECO:0000256" key="3">
    <source>
        <dbReference type="ARBA" id="ARBA00022630"/>
    </source>
</evidence>